<dbReference type="PANTHER" id="PTHR32089">
    <property type="entry name" value="METHYL-ACCEPTING CHEMOTAXIS PROTEIN MCPB"/>
    <property type="match status" value="1"/>
</dbReference>
<evidence type="ECO:0000256" key="9">
    <source>
        <dbReference type="PROSITE-ProRule" id="PRU00284"/>
    </source>
</evidence>
<dbReference type="Pfam" id="PF00015">
    <property type="entry name" value="MCPsignal"/>
    <property type="match status" value="1"/>
</dbReference>
<reference evidence="13 15" key="1">
    <citation type="submission" date="2015-09" db="EMBL/GenBank/DDBJ databases">
        <title>Genome announcement of multiple Pseudomonas syringae strains.</title>
        <authorList>
            <person name="Thakur S."/>
            <person name="Wang P.W."/>
            <person name="Gong Y."/>
            <person name="Weir B.S."/>
            <person name="Guttman D.S."/>
        </authorList>
    </citation>
    <scope>NUCLEOTIDE SEQUENCE [LARGE SCALE GENOMIC DNA]</scope>
    <source>
        <strain evidence="13 15">ICMP4091</strain>
    </source>
</reference>
<dbReference type="CDD" id="cd06225">
    <property type="entry name" value="HAMP"/>
    <property type="match status" value="1"/>
</dbReference>
<feature type="transmembrane region" description="Helical" evidence="10">
    <location>
        <begin position="324"/>
        <end position="344"/>
    </location>
</feature>
<dbReference type="CDD" id="cd11386">
    <property type="entry name" value="MCP_signal"/>
    <property type="match status" value="1"/>
</dbReference>
<dbReference type="SMART" id="SM00304">
    <property type="entry name" value="HAMP"/>
    <property type="match status" value="1"/>
</dbReference>
<keyword evidence="3" id="KW-0488">Methylation</keyword>
<dbReference type="EMBL" id="LJRM01000097">
    <property type="protein sequence ID" value="KPY85830.1"/>
    <property type="molecule type" value="Genomic_DNA"/>
</dbReference>
<protein>
    <submittedName>
        <fullName evidence="13">Methyl-accepting chemotaxis protein</fullName>
    </submittedName>
</protein>
<name>A0A0Q0EHJ1_9PSED</name>
<feature type="domain" description="Methyl-accepting transducer" evidence="11">
    <location>
        <begin position="402"/>
        <end position="638"/>
    </location>
</feature>
<evidence type="ECO:0000256" key="1">
    <source>
        <dbReference type="ARBA" id="ARBA00004651"/>
    </source>
</evidence>
<evidence type="ECO:0000256" key="7">
    <source>
        <dbReference type="ARBA" id="ARBA00023224"/>
    </source>
</evidence>
<dbReference type="PATRIC" id="fig|129140.3.peg.3610"/>
<comment type="similarity">
    <text evidence="8">Belongs to the methyl-accepting chemotaxis (MCP) protein family.</text>
</comment>
<sequence length="676" mass="73006">MNILSPGIYLTNRLRFPAKFAVLAIIIVIPLIVLGLRVFNSLNASIDTVAQERIGREYLHVMTPVLRLSMLQRATTNRLLAGDASAAQDLASNRTQLETALNNLADMDARQGRVLETENRVQRLREGARSLMESVKPGLLQDEVFAQWNEQLAQTLNFIYYVSATSGMVLDEDYASLFLIDLSTIRMPREINVAGQIRGITAGLSTGQGLSVPMRGSLESLLKIELQFRAELEQSIRLLKRRAPELAARIGDPIATATSAMDSFRNDMYAYVRGTEFSAQQGQALSARGNVVVAGLYKAQDEIQAALQQELDARYDALLLQREVVIAMCVIMGLLLLYAFFSIYRALRLTIDGLLGVTRRLAEGDLSARVQVSSKDEVADIANGLNLMAEAFASSISHMDRTSYELSDVAARLGTSIGLAKQSMNAQQAETEQVATAINEMTTSVADVAQNTEGAALAADEANTASRNGLRIMHQAHSTIQALAEEVEVSAQKVQALALHSQSIGGVIQVISTIADQTNLLALNAAIEAARAGEQGRGFAVVADEVRTLASRTQASTEEIRNIIQQLQSATDAAVQQMQAGQQKAQACISAASDASGSLSSISQGVERIVEMNTQIASAAVQQHAVSEDINRNVMEIRNSSGTLMLGIDNNAVTAEELARVATDMRNVVARFKLVA</sequence>
<evidence type="ECO:0000256" key="8">
    <source>
        <dbReference type="ARBA" id="ARBA00029447"/>
    </source>
</evidence>
<evidence type="ECO:0000313" key="14">
    <source>
        <dbReference type="EMBL" id="MFH7517795.1"/>
    </source>
</evidence>
<evidence type="ECO:0000256" key="3">
    <source>
        <dbReference type="ARBA" id="ARBA00022481"/>
    </source>
</evidence>
<dbReference type="GO" id="GO:0006935">
    <property type="term" value="P:chemotaxis"/>
    <property type="evidence" value="ECO:0007669"/>
    <property type="project" value="UniProtKB-ARBA"/>
</dbReference>
<comment type="caution">
    <text evidence="13">The sequence shown here is derived from an EMBL/GenBank/DDBJ whole genome shotgun (WGS) entry which is preliminary data.</text>
</comment>
<evidence type="ECO:0000313" key="16">
    <source>
        <dbReference type="Proteomes" id="UP001610657"/>
    </source>
</evidence>
<dbReference type="AlphaFoldDB" id="A0A0Q0EHJ1"/>
<dbReference type="SMART" id="SM00283">
    <property type="entry name" value="MA"/>
    <property type="match status" value="1"/>
</dbReference>
<comment type="subcellular location">
    <subcellularLocation>
        <location evidence="1">Cell membrane</location>
        <topology evidence="1">Multi-pass membrane protein</topology>
    </subcellularLocation>
</comment>
<evidence type="ECO:0000259" key="11">
    <source>
        <dbReference type="PROSITE" id="PS50111"/>
    </source>
</evidence>
<feature type="domain" description="HAMP" evidence="12">
    <location>
        <begin position="345"/>
        <end position="397"/>
    </location>
</feature>
<keyword evidence="4 10" id="KW-0812">Transmembrane</keyword>
<dbReference type="Proteomes" id="UP001610657">
    <property type="component" value="Unassembled WGS sequence"/>
</dbReference>
<dbReference type="Pfam" id="PF00672">
    <property type="entry name" value="HAMP"/>
    <property type="match status" value="1"/>
</dbReference>
<dbReference type="EMBL" id="JAVCQK010000017">
    <property type="protein sequence ID" value="MFH7517795.1"/>
    <property type="molecule type" value="Genomic_DNA"/>
</dbReference>
<keyword evidence="5 10" id="KW-1133">Transmembrane helix</keyword>
<dbReference type="FunFam" id="1.10.287.950:FF:000001">
    <property type="entry name" value="Methyl-accepting chemotaxis sensory transducer"/>
    <property type="match status" value="1"/>
</dbReference>
<dbReference type="PROSITE" id="PS50111">
    <property type="entry name" value="CHEMOTAXIS_TRANSDUC_2"/>
    <property type="match status" value="1"/>
</dbReference>
<evidence type="ECO:0000259" key="12">
    <source>
        <dbReference type="PROSITE" id="PS50885"/>
    </source>
</evidence>
<evidence type="ECO:0000256" key="4">
    <source>
        <dbReference type="ARBA" id="ARBA00022692"/>
    </source>
</evidence>
<evidence type="ECO:0000256" key="10">
    <source>
        <dbReference type="SAM" id="Phobius"/>
    </source>
</evidence>
<dbReference type="Proteomes" id="UP000050474">
    <property type="component" value="Unassembled WGS sequence"/>
</dbReference>
<dbReference type="InterPro" id="IPR003660">
    <property type="entry name" value="HAMP_dom"/>
</dbReference>
<dbReference type="SUPFAM" id="SSF58104">
    <property type="entry name" value="Methyl-accepting chemotaxis protein (MCP) signaling domain"/>
    <property type="match status" value="1"/>
</dbReference>
<keyword evidence="6 10" id="KW-0472">Membrane</keyword>
<feature type="transmembrane region" description="Helical" evidence="10">
    <location>
        <begin position="20"/>
        <end position="39"/>
    </location>
</feature>
<dbReference type="GO" id="GO:0007165">
    <property type="term" value="P:signal transduction"/>
    <property type="evidence" value="ECO:0007669"/>
    <property type="project" value="UniProtKB-KW"/>
</dbReference>
<evidence type="ECO:0000313" key="13">
    <source>
        <dbReference type="EMBL" id="KPY85830.1"/>
    </source>
</evidence>
<gene>
    <name evidence="13" type="ORF">ALO44_02779</name>
    <name evidence="14" type="ORF">RA271_21745</name>
</gene>
<keyword evidence="2" id="KW-1003">Cell membrane</keyword>
<organism evidence="13 15">
    <name type="scientific">Pseudomonas syringae pv. tagetis</name>
    <dbReference type="NCBI Taxonomy" id="129140"/>
    <lineage>
        <taxon>Bacteria</taxon>
        <taxon>Pseudomonadati</taxon>
        <taxon>Pseudomonadota</taxon>
        <taxon>Gammaproteobacteria</taxon>
        <taxon>Pseudomonadales</taxon>
        <taxon>Pseudomonadaceae</taxon>
        <taxon>Pseudomonas</taxon>
    </lineage>
</organism>
<dbReference type="InterPro" id="IPR004089">
    <property type="entry name" value="MCPsignal_dom"/>
</dbReference>
<evidence type="ECO:0000256" key="6">
    <source>
        <dbReference type="ARBA" id="ARBA00023136"/>
    </source>
</evidence>
<keyword evidence="7 9" id="KW-0807">Transducer</keyword>
<dbReference type="Gene3D" id="1.10.287.950">
    <property type="entry name" value="Methyl-accepting chemotaxis protein"/>
    <property type="match status" value="1"/>
</dbReference>
<dbReference type="GO" id="GO:0005886">
    <property type="term" value="C:plasma membrane"/>
    <property type="evidence" value="ECO:0007669"/>
    <property type="project" value="UniProtKB-SubCell"/>
</dbReference>
<evidence type="ECO:0000313" key="15">
    <source>
        <dbReference type="Proteomes" id="UP000050474"/>
    </source>
</evidence>
<dbReference type="PROSITE" id="PS50885">
    <property type="entry name" value="HAMP"/>
    <property type="match status" value="1"/>
</dbReference>
<accession>A0A0Q0EHJ1</accession>
<evidence type="ECO:0000256" key="5">
    <source>
        <dbReference type="ARBA" id="ARBA00022989"/>
    </source>
</evidence>
<evidence type="ECO:0000256" key="2">
    <source>
        <dbReference type="ARBA" id="ARBA00022475"/>
    </source>
</evidence>
<keyword evidence="16" id="KW-1185">Reference proteome</keyword>
<proteinExistence type="inferred from homology"/>
<dbReference type="STRING" id="129140.ALO44_02779"/>
<reference evidence="14 16" key="2">
    <citation type="submission" date="2023-08" db="EMBL/GenBank/DDBJ databases">
        <title>Genomic and mutational analysis of Pseudomonas syringae pv. tagetis EB037 pathogenicity on sunflower.</title>
        <authorList>
            <person name="Maul J.E."/>
        </authorList>
    </citation>
    <scope>NUCLEOTIDE SEQUENCE [LARGE SCALE GENOMIC DNA]</scope>
    <source>
        <strain evidence="14 16">EB037_T1</strain>
    </source>
</reference>
<dbReference type="PANTHER" id="PTHR32089:SF119">
    <property type="entry name" value="METHYL-ACCEPTING CHEMOTAXIS PROTEIN CTPL"/>
    <property type="match status" value="1"/>
</dbReference>